<accession>A0AA41YV75</accession>
<evidence type="ECO:0000256" key="2">
    <source>
        <dbReference type="ARBA" id="ARBA00023186"/>
    </source>
</evidence>
<evidence type="ECO:0000313" key="4">
    <source>
        <dbReference type="EMBL" id="MCW6507702.1"/>
    </source>
</evidence>
<organism evidence="4 5">
    <name type="scientific">Lichenifustis flavocetrariae</name>
    <dbReference type="NCBI Taxonomy" id="2949735"/>
    <lineage>
        <taxon>Bacteria</taxon>
        <taxon>Pseudomonadati</taxon>
        <taxon>Pseudomonadota</taxon>
        <taxon>Alphaproteobacteria</taxon>
        <taxon>Hyphomicrobiales</taxon>
        <taxon>Lichenihabitantaceae</taxon>
        <taxon>Lichenifustis</taxon>
    </lineage>
</organism>
<evidence type="ECO:0000313" key="5">
    <source>
        <dbReference type="Proteomes" id="UP001165667"/>
    </source>
</evidence>
<reference evidence="4" key="1">
    <citation type="submission" date="2022-05" db="EMBL/GenBank/DDBJ databases">
        <authorList>
            <person name="Pankratov T."/>
        </authorList>
    </citation>
    <scope>NUCLEOTIDE SEQUENCE</scope>
    <source>
        <strain evidence="4">BP6-180914</strain>
    </source>
</reference>
<dbReference type="AlphaFoldDB" id="A0AA41YV75"/>
<dbReference type="PIRSF" id="PIRSF009467">
    <property type="entry name" value="Ureas_acces_UreF"/>
    <property type="match status" value="1"/>
</dbReference>
<dbReference type="Proteomes" id="UP001165667">
    <property type="component" value="Unassembled WGS sequence"/>
</dbReference>
<dbReference type="Gene3D" id="1.10.4190.10">
    <property type="entry name" value="Urease accessory protein UreF"/>
    <property type="match status" value="1"/>
</dbReference>
<dbReference type="GO" id="GO:0005737">
    <property type="term" value="C:cytoplasm"/>
    <property type="evidence" value="ECO:0007669"/>
    <property type="project" value="UniProtKB-SubCell"/>
</dbReference>
<comment type="function">
    <text evidence="3">Required for maturation of urease via the functional incorporation of the urease nickel metallocenter.</text>
</comment>
<name>A0AA41YV75_9HYPH</name>
<dbReference type="PANTHER" id="PTHR33620:SF1">
    <property type="entry name" value="UREASE ACCESSORY PROTEIN F"/>
    <property type="match status" value="1"/>
</dbReference>
<dbReference type="HAMAP" id="MF_01385">
    <property type="entry name" value="UreF"/>
    <property type="match status" value="1"/>
</dbReference>
<keyword evidence="5" id="KW-1185">Reference proteome</keyword>
<dbReference type="PANTHER" id="PTHR33620">
    <property type="entry name" value="UREASE ACCESSORY PROTEIN F"/>
    <property type="match status" value="1"/>
</dbReference>
<evidence type="ECO:0000256" key="1">
    <source>
        <dbReference type="ARBA" id="ARBA00022988"/>
    </source>
</evidence>
<protein>
    <recommendedName>
        <fullName evidence="3">Urease accessory protein UreF</fullName>
    </recommendedName>
</protein>
<comment type="similarity">
    <text evidence="3">Belongs to the UreF family.</text>
</comment>
<evidence type="ECO:0000256" key="3">
    <source>
        <dbReference type="HAMAP-Rule" id="MF_01385"/>
    </source>
</evidence>
<dbReference type="InterPro" id="IPR038277">
    <property type="entry name" value="UreF_sf"/>
</dbReference>
<dbReference type="RefSeq" id="WP_282584063.1">
    <property type="nucleotide sequence ID" value="NZ_JAMOIM010000003.1"/>
</dbReference>
<dbReference type="EMBL" id="JAMOIM010000003">
    <property type="protein sequence ID" value="MCW6507702.1"/>
    <property type="molecule type" value="Genomic_DNA"/>
</dbReference>
<dbReference type="Pfam" id="PF01730">
    <property type="entry name" value="UreF"/>
    <property type="match status" value="1"/>
</dbReference>
<dbReference type="GO" id="GO:0016151">
    <property type="term" value="F:nickel cation binding"/>
    <property type="evidence" value="ECO:0007669"/>
    <property type="project" value="UniProtKB-UniRule"/>
</dbReference>
<sequence length="226" mass="23787">MPGSKAGWSTLALFAWVSPAFPVGAYTYSHGLETAVDEGLVEGLVGLQAWLTDLIDHGAIRNDAILVAATWRAGRDKDVAAFTEANDLALALCPSRERRLEAVGQGNAFATAIRAAWPDAAFAWPEGDLAYPAAFGSACAVAEIDLQSSLEAFGLAFIQNLVSAAIRLGVVGQTDGQRVTAGLVPQVHRLAAMSAGSALDDLGGCAQRSDIMALRHETLYSRLFRS</sequence>
<comment type="subunit">
    <text evidence="3">UreD, UreF and UreG form a complex that acts as a GTP-hydrolysis-dependent molecular chaperone, activating the urease apoprotein by helping to assemble the nickel containing metallocenter of UreC. The UreE protein probably delivers the nickel.</text>
</comment>
<comment type="subcellular location">
    <subcellularLocation>
        <location evidence="3">Cytoplasm</location>
    </subcellularLocation>
</comment>
<proteinExistence type="inferred from homology"/>
<keyword evidence="1 3" id="KW-0996">Nickel insertion</keyword>
<gene>
    <name evidence="3" type="primary">ureF</name>
    <name evidence="4" type="ORF">M8523_06655</name>
</gene>
<keyword evidence="2 3" id="KW-0143">Chaperone</keyword>
<dbReference type="InterPro" id="IPR002639">
    <property type="entry name" value="UreF"/>
</dbReference>
<keyword evidence="3" id="KW-0963">Cytoplasm</keyword>
<comment type="caution">
    <text evidence="4">The sequence shown here is derived from an EMBL/GenBank/DDBJ whole genome shotgun (WGS) entry which is preliminary data.</text>
</comment>